<dbReference type="Proteomes" id="UP000006591">
    <property type="component" value="Chromosome 4"/>
</dbReference>
<accession>A0A0E0GXG0</accession>
<evidence type="ECO:0000313" key="2">
    <source>
        <dbReference type="Proteomes" id="UP000006591"/>
    </source>
</evidence>
<dbReference type="Gramene" id="ONIVA04G01420.1">
    <property type="protein sequence ID" value="ONIVA04G01420.1"/>
    <property type="gene ID" value="ONIVA04G01420"/>
</dbReference>
<dbReference type="EnsemblPlants" id="ONIVA04G01420.1">
    <property type="protein sequence ID" value="ONIVA04G01420.1"/>
    <property type="gene ID" value="ONIVA04G01420"/>
</dbReference>
<reference evidence="1" key="1">
    <citation type="submission" date="2015-04" db="UniProtKB">
        <authorList>
            <consortium name="EnsemblPlants"/>
        </authorList>
    </citation>
    <scope>IDENTIFICATION</scope>
    <source>
        <strain evidence="1">SL10</strain>
    </source>
</reference>
<organism evidence="1">
    <name type="scientific">Oryza nivara</name>
    <name type="common">Indian wild rice</name>
    <name type="synonym">Oryza sativa f. spontanea</name>
    <dbReference type="NCBI Taxonomy" id="4536"/>
    <lineage>
        <taxon>Eukaryota</taxon>
        <taxon>Viridiplantae</taxon>
        <taxon>Streptophyta</taxon>
        <taxon>Embryophyta</taxon>
        <taxon>Tracheophyta</taxon>
        <taxon>Spermatophyta</taxon>
        <taxon>Magnoliopsida</taxon>
        <taxon>Liliopsida</taxon>
        <taxon>Poales</taxon>
        <taxon>Poaceae</taxon>
        <taxon>BOP clade</taxon>
        <taxon>Oryzoideae</taxon>
        <taxon>Oryzeae</taxon>
        <taxon>Oryzinae</taxon>
        <taxon>Oryza</taxon>
    </lineage>
</organism>
<sequence>MELSLPDLAVAVGRHLASVRRVMEVVATAPPYPSESDLAAAEVAPCAWGRSGGRMRHLLASRPQSPVAAVRAALPCWIR</sequence>
<protein>
    <submittedName>
        <fullName evidence="1">Uncharacterized protein</fullName>
    </submittedName>
</protein>
<evidence type="ECO:0000313" key="1">
    <source>
        <dbReference type="EnsemblPlants" id="ONIVA04G01420.1"/>
    </source>
</evidence>
<proteinExistence type="predicted"/>
<dbReference type="HOGENOM" id="CLU_2610152_0_0_1"/>
<reference evidence="1" key="2">
    <citation type="submission" date="2018-04" db="EMBL/GenBank/DDBJ databases">
        <title>OnivRS2 (Oryza nivara Reference Sequence Version 2).</title>
        <authorList>
            <person name="Zhang J."/>
            <person name="Kudrna D."/>
            <person name="Lee S."/>
            <person name="Talag J."/>
            <person name="Rajasekar S."/>
            <person name="Welchert J."/>
            <person name="Hsing Y.-I."/>
            <person name="Wing R.A."/>
        </authorList>
    </citation>
    <scope>NUCLEOTIDE SEQUENCE [LARGE SCALE GENOMIC DNA]</scope>
    <source>
        <strain evidence="1">SL10</strain>
    </source>
</reference>
<keyword evidence="2" id="KW-1185">Reference proteome</keyword>
<dbReference type="AlphaFoldDB" id="A0A0E0GXG0"/>
<name>A0A0E0GXG0_ORYNI</name>